<dbReference type="SFLD" id="SFLDS00003">
    <property type="entry name" value="Haloacid_Dehalogenase"/>
    <property type="match status" value="1"/>
</dbReference>
<dbReference type="InterPro" id="IPR006379">
    <property type="entry name" value="HAD-SF_hydro_IIB"/>
</dbReference>
<dbReference type="EMBL" id="DVMJ01000114">
    <property type="protein sequence ID" value="HIU14780.1"/>
    <property type="molecule type" value="Genomic_DNA"/>
</dbReference>
<dbReference type="Gene3D" id="3.40.50.1000">
    <property type="entry name" value="HAD superfamily/HAD-like"/>
    <property type="match status" value="1"/>
</dbReference>
<dbReference type="NCBIfam" id="TIGR01484">
    <property type="entry name" value="HAD-SF-IIB"/>
    <property type="match status" value="1"/>
</dbReference>
<dbReference type="InterPro" id="IPR000150">
    <property type="entry name" value="Cof"/>
</dbReference>
<reference evidence="1" key="1">
    <citation type="submission" date="2020-10" db="EMBL/GenBank/DDBJ databases">
        <authorList>
            <person name="Gilroy R."/>
        </authorList>
    </citation>
    <scope>NUCLEOTIDE SEQUENCE</scope>
    <source>
        <strain evidence="1">CHK195-11698</strain>
    </source>
</reference>
<dbReference type="SFLD" id="SFLDG01140">
    <property type="entry name" value="C2.B:_Phosphomannomutase_and_P"/>
    <property type="match status" value="1"/>
</dbReference>
<protein>
    <submittedName>
        <fullName evidence="1">HAD family phosphatase</fullName>
    </submittedName>
</protein>
<dbReference type="AlphaFoldDB" id="A0A9D1HQ72"/>
<dbReference type="Proteomes" id="UP000824175">
    <property type="component" value="Unassembled WGS sequence"/>
</dbReference>
<dbReference type="GO" id="GO:0000287">
    <property type="term" value="F:magnesium ion binding"/>
    <property type="evidence" value="ECO:0007669"/>
    <property type="project" value="TreeGrafter"/>
</dbReference>
<dbReference type="GO" id="GO:0016791">
    <property type="term" value="F:phosphatase activity"/>
    <property type="evidence" value="ECO:0007669"/>
    <property type="project" value="TreeGrafter"/>
</dbReference>
<reference evidence="1" key="2">
    <citation type="journal article" date="2021" name="PeerJ">
        <title>Extensive microbial diversity within the chicken gut microbiome revealed by metagenomics and culture.</title>
        <authorList>
            <person name="Gilroy R."/>
            <person name="Ravi A."/>
            <person name="Getino M."/>
            <person name="Pursley I."/>
            <person name="Horton D.L."/>
            <person name="Alikhan N.F."/>
            <person name="Baker D."/>
            <person name="Gharbi K."/>
            <person name="Hall N."/>
            <person name="Watson M."/>
            <person name="Adriaenssens E.M."/>
            <person name="Foster-Nyarko E."/>
            <person name="Jarju S."/>
            <person name="Secka A."/>
            <person name="Antonio M."/>
            <person name="Oren A."/>
            <person name="Chaudhuri R.R."/>
            <person name="La Ragione R."/>
            <person name="Hildebrand F."/>
            <person name="Pallen M.J."/>
        </authorList>
    </citation>
    <scope>NUCLEOTIDE SEQUENCE</scope>
    <source>
        <strain evidence="1">CHK195-11698</strain>
    </source>
</reference>
<comment type="caution">
    <text evidence="1">The sequence shown here is derived from an EMBL/GenBank/DDBJ whole genome shotgun (WGS) entry which is preliminary data.</text>
</comment>
<evidence type="ECO:0000313" key="2">
    <source>
        <dbReference type="Proteomes" id="UP000824175"/>
    </source>
</evidence>
<evidence type="ECO:0000313" key="1">
    <source>
        <dbReference type="EMBL" id="HIU14780.1"/>
    </source>
</evidence>
<proteinExistence type="predicted"/>
<dbReference type="Gene3D" id="3.30.1240.10">
    <property type="match status" value="1"/>
</dbReference>
<dbReference type="PROSITE" id="PS01228">
    <property type="entry name" value="COF_1"/>
    <property type="match status" value="1"/>
</dbReference>
<dbReference type="Pfam" id="PF08282">
    <property type="entry name" value="Hydrolase_3"/>
    <property type="match status" value="1"/>
</dbReference>
<dbReference type="PROSITE" id="PS01229">
    <property type="entry name" value="COF_2"/>
    <property type="match status" value="1"/>
</dbReference>
<dbReference type="NCBIfam" id="TIGR00099">
    <property type="entry name" value="Cof-subfamily"/>
    <property type="match status" value="1"/>
</dbReference>
<dbReference type="InterPro" id="IPR023214">
    <property type="entry name" value="HAD_sf"/>
</dbReference>
<accession>A0A9D1HQ72</accession>
<dbReference type="SUPFAM" id="SSF56784">
    <property type="entry name" value="HAD-like"/>
    <property type="match status" value="1"/>
</dbReference>
<dbReference type="GO" id="GO:0005829">
    <property type="term" value="C:cytosol"/>
    <property type="evidence" value="ECO:0007669"/>
    <property type="project" value="TreeGrafter"/>
</dbReference>
<dbReference type="PANTHER" id="PTHR10000:SF8">
    <property type="entry name" value="HAD SUPERFAMILY HYDROLASE-LIKE, TYPE 3"/>
    <property type="match status" value="1"/>
</dbReference>
<organism evidence="1 2">
    <name type="scientific">Candidatus Fimiplasma intestinipullorum</name>
    <dbReference type="NCBI Taxonomy" id="2840825"/>
    <lineage>
        <taxon>Bacteria</taxon>
        <taxon>Bacillati</taxon>
        <taxon>Bacillota</taxon>
        <taxon>Clostridia</taxon>
        <taxon>Eubacteriales</taxon>
        <taxon>Candidatus Fimiplasma</taxon>
    </lineage>
</organism>
<dbReference type="CDD" id="cd07516">
    <property type="entry name" value="HAD_Pase"/>
    <property type="match status" value="1"/>
</dbReference>
<sequence>MNIRLIATDMDGTLLNNDHTINPAAKKKLIQAQERGIHIVLISGRDSHSLMPYAKELEMDRHPGNYLSCLNGLVLYDLDTQQEQRLENLKLPAIETVLQYGKKHHYNCIIFREHDFLNYLSRTELFLRKIKSILTGRSIREGFEGNMRETRFLHDFVYPDDQPINKMVFCRHQPFRATEIKQIQTDLDGIVEVMLVGANWIEMMPPGVNKGRAIKEIAKRKHLGMDEIMAFGDAQNDISMMEAVKYGICMQNGMPETKEKAYAITDTNENDGIAKAIEQYLHF</sequence>
<name>A0A9D1HQ72_9FIRM</name>
<dbReference type="PANTHER" id="PTHR10000">
    <property type="entry name" value="PHOSPHOSERINE PHOSPHATASE"/>
    <property type="match status" value="1"/>
</dbReference>
<gene>
    <name evidence="1" type="ORF">IAD15_12070</name>
</gene>
<dbReference type="InterPro" id="IPR036412">
    <property type="entry name" value="HAD-like_sf"/>
</dbReference>